<name>A0AAE3M4U8_9BACT</name>
<dbReference type="Proteomes" id="UP001209229">
    <property type="component" value="Unassembled WGS sequence"/>
</dbReference>
<evidence type="ECO:0000313" key="7">
    <source>
        <dbReference type="Proteomes" id="UP001209229"/>
    </source>
</evidence>
<comment type="cofactor">
    <cofactor evidence="1">
        <name>Mg(2+)</name>
        <dbReference type="ChEBI" id="CHEBI:18420"/>
    </cofactor>
</comment>
<reference evidence="6" key="1">
    <citation type="submission" date="2022-10" db="EMBL/GenBank/DDBJ databases">
        <authorList>
            <person name="Yu W.X."/>
        </authorList>
    </citation>
    <scope>NUCLEOTIDE SEQUENCE</scope>
    <source>
        <strain evidence="6">AAT</strain>
    </source>
</reference>
<keyword evidence="2" id="KW-0479">Metal-binding</keyword>
<evidence type="ECO:0000256" key="1">
    <source>
        <dbReference type="ARBA" id="ARBA00001946"/>
    </source>
</evidence>
<proteinExistence type="predicted"/>
<protein>
    <submittedName>
        <fullName evidence="6">NUDIX domain-containing protein</fullName>
    </submittedName>
</protein>
<dbReference type="PANTHER" id="PTHR42904">
    <property type="entry name" value="NUDIX HYDROLASE, NUDC SUBFAMILY"/>
    <property type="match status" value="1"/>
</dbReference>
<evidence type="ECO:0000259" key="5">
    <source>
        <dbReference type="PROSITE" id="PS51462"/>
    </source>
</evidence>
<organism evidence="6 7">
    <name type="scientific">Plebeiibacterium sediminum</name>
    <dbReference type="NCBI Taxonomy" id="2992112"/>
    <lineage>
        <taxon>Bacteria</taxon>
        <taxon>Pseudomonadati</taxon>
        <taxon>Bacteroidota</taxon>
        <taxon>Bacteroidia</taxon>
        <taxon>Marinilabiliales</taxon>
        <taxon>Marinilabiliaceae</taxon>
        <taxon>Plebeiibacterium</taxon>
    </lineage>
</organism>
<dbReference type="InterPro" id="IPR000086">
    <property type="entry name" value="NUDIX_hydrolase_dom"/>
</dbReference>
<dbReference type="CDD" id="cd04681">
    <property type="entry name" value="NUDIX_Hydrolase"/>
    <property type="match status" value="1"/>
</dbReference>
<dbReference type="AlphaFoldDB" id="A0AAE3M4U8"/>
<dbReference type="InterPro" id="IPR050241">
    <property type="entry name" value="NAD-cap_RNA_hydrolase_NudC"/>
</dbReference>
<evidence type="ECO:0000256" key="2">
    <source>
        <dbReference type="ARBA" id="ARBA00022723"/>
    </source>
</evidence>
<dbReference type="Pfam" id="PF00293">
    <property type="entry name" value="NUDIX"/>
    <property type="match status" value="1"/>
</dbReference>
<gene>
    <name evidence="6" type="ORF">OM075_09420</name>
</gene>
<dbReference type="EMBL" id="JAPDPJ010000017">
    <property type="protein sequence ID" value="MCW3786685.1"/>
    <property type="molecule type" value="Genomic_DNA"/>
</dbReference>
<dbReference type="Gene3D" id="3.90.79.10">
    <property type="entry name" value="Nucleoside Triphosphate Pyrophosphohydrolase"/>
    <property type="match status" value="1"/>
</dbReference>
<dbReference type="GO" id="GO:0019677">
    <property type="term" value="P:NAD+ catabolic process"/>
    <property type="evidence" value="ECO:0007669"/>
    <property type="project" value="TreeGrafter"/>
</dbReference>
<dbReference type="RefSeq" id="WP_301190249.1">
    <property type="nucleotide sequence ID" value="NZ_JAPDPJ010000017.1"/>
</dbReference>
<dbReference type="GO" id="GO:0035529">
    <property type="term" value="F:NADH pyrophosphatase activity"/>
    <property type="evidence" value="ECO:0007669"/>
    <property type="project" value="TreeGrafter"/>
</dbReference>
<evidence type="ECO:0000313" key="6">
    <source>
        <dbReference type="EMBL" id="MCW3786685.1"/>
    </source>
</evidence>
<dbReference type="InterPro" id="IPR015797">
    <property type="entry name" value="NUDIX_hydrolase-like_dom_sf"/>
</dbReference>
<keyword evidence="3" id="KW-0378">Hydrolase</keyword>
<dbReference type="PANTHER" id="PTHR42904:SF12">
    <property type="entry name" value="ADP-RIBOSE PYROPHOSPHATASE-RELATED"/>
    <property type="match status" value="1"/>
</dbReference>
<sequence>MTQPQNVFKYCPRCGSKHFNFEGSRSFLCSDCGFHYFINSSAAVAGLIENEKGELLLTVRAFNPNKGMLDLPGGFVDPMESAEAALKREIKEELNLEVTEMQYLTSFPNEYVFSNFSVYTTDIAFICKVKGWNNMHIQDDISDIVFVTKQNIDWNNISAGSIKRIIEAFWNL</sequence>
<feature type="domain" description="Nudix hydrolase" evidence="5">
    <location>
        <begin position="39"/>
        <end position="170"/>
    </location>
</feature>
<dbReference type="InterPro" id="IPR020084">
    <property type="entry name" value="NUDIX_hydrolase_CS"/>
</dbReference>
<dbReference type="PROSITE" id="PS51462">
    <property type="entry name" value="NUDIX"/>
    <property type="match status" value="1"/>
</dbReference>
<keyword evidence="7" id="KW-1185">Reference proteome</keyword>
<evidence type="ECO:0000256" key="4">
    <source>
        <dbReference type="ARBA" id="ARBA00022842"/>
    </source>
</evidence>
<accession>A0AAE3M4U8</accession>
<dbReference type="PROSITE" id="PS00893">
    <property type="entry name" value="NUDIX_BOX"/>
    <property type="match status" value="1"/>
</dbReference>
<comment type="caution">
    <text evidence="6">The sequence shown here is derived from an EMBL/GenBank/DDBJ whole genome shotgun (WGS) entry which is preliminary data.</text>
</comment>
<dbReference type="GO" id="GO:0046872">
    <property type="term" value="F:metal ion binding"/>
    <property type="evidence" value="ECO:0007669"/>
    <property type="project" value="UniProtKB-KW"/>
</dbReference>
<dbReference type="SUPFAM" id="SSF55811">
    <property type="entry name" value="Nudix"/>
    <property type="match status" value="1"/>
</dbReference>
<evidence type="ECO:0000256" key="3">
    <source>
        <dbReference type="ARBA" id="ARBA00022801"/>
    </source>
</evidence>
<dbReference type="GO" id="GO:0006742">
    <property type="term" value="P:NADP+ catabolic process"/>
    <property type="evidence" value="ECO:0007669"/>
    <property type="project" value="TreeGrafter"/>
</dbReference>
<dbReference type="GO" id="GO:0005829">
    <property type="term" value="C:cytosol"/>
    <property type="evidence" value="ECO:0007669"/>
    <property type="project" value="TreeGrafter"/>
</dbReference>
<keyword evidence="4" id="KW-0460">Magnesium</keyword>